<evidence type="ECO:0000256" key="8">
    <source>
        <dbReference type="SAM" id="MobiDB-lite"/>
    </source>
</evidence>
<dbReference type="InterPro" id="IPR033010">
    <property type="entry name" value="Cdc20/Fizzy"/>
</dbReference>
<keyword evidence="3 10" id="KW-0132">Cell division</keyword>
<dbReference type="PROSITE" id="PS50294">
    <property type="entry name" value="WD_REPEATS_REGION"/>
    <property type="match status" value="2"/>
</dbReference>
<keyword evidence="6" id="KW-0131">Cell cycle</keyword>
<dbReference type="GO" id="GO:1990757">
    <property type="term" value="F:ubiquitin ligase activator activity"/>
    <property type="evidence" value="ECO:0007669"/>
    <property type="project" value="TreeGrafter"/>
</dbReference>
<dbReference type="PROSITE" id="PS50082">
    <property type="entry name" value="WD_REPEATS_2"/>
    <property type="match status" value="4"/>
</dbReference>
<dbReference type="GO" id="GO:0051301">
    <property type="term" value="P:cell division"/>
    <property type="evidence" value="ECO:0007669"/>
    <property type="project" value="UniProtKB-KW"/>
</dbReference>
<feature type="repeat" description="WD" evidence="7">
    <location>
        <begin position="421"/>
        <end position="454"/>
    </location>
</feature>
<dbReference type="GO" id="GO:1905786">
    <property type="term" value="P:positive regulation of anaphase-promoting complex-dependent catabolic process"/>
    <property type="evidence" value="ECO:0007669"/>
    <property type="project" value="TreeGrafter"/>
</dbReference>
<feature type="repeat" description="WD" evidence="7">
    <location>
        <begin position="211"/>
        <end position="246"/>
    </location>
</feature>
<evidence type="ECO:0000259" key="9">
    <source>
        <dbReference type="Pfam" id="PF24807"/>
    </source>
</evidence>
<comment type="similarity">
    <text evidence="1">Belongs to the WD repeat CDC20/Fizzy family.</text>
</comment>
<evidence type="ECO:0000313" key="10">
    <source>
        <dbReference type="EMBL" id="GFH52166.1"/>
    </source>
</evidence>
<proteinExistence type="inferred from homology"/>
<feature type="region of interest" description="Disordered" evidence="8">
    <location>
        <begin position="40"/>
        <end position="64"/>
    </location>
</feature>
<keyword evidence="5" id="KW-0498">Mitosis</keyword>
<dbReference type="SMART" id="SM00320">
    <property type="entry name" value="WD40"/>
    <property type="match status" value="6"/>
</dbReference>
<evidence type="ECO:0000256" key="5">
    <source>
        <dbReference type="ARBA" id="ARBA00022776"/>
    </source>
</evidence>
<feature type="region of interest" description="Disordered" evidence="8">
    <location>
        <begin position="462"/>
        <end position="486"/>
    </location>
</feature>
<dbReference type="PANTHER" id="PTHR19918">
    <property type="entry name" value="CELL DIVISION CYCLE 20 CDC20 FIZZY -RELATED"/>
    <property type="match status" value="1"/>
</dbReference>
<evidence type="ECO:0000256" key="1">
    <source>
        <dbReference type="ARBA" id="ARBA00006445"/>
    </source>
</evidence>
<dbReference type="AlphaFoldDB" id="A0AAD3CTW9"/>
<feature type="compositionally biased region" description="Low complexity" evidence="8">
    <location>
        <begin position="85"/>
        <end position="102"/>
    </location>
</feature>
<feature type="compositionally biased region" description="Basic residues" evidence="8">
    <location>
        <begin position="474"/>
        <end position="486"/>
    </location>
</feature>
<comment type="caution">
    <text evidence="10">The sequence shown here is derived from an EMBL/GenBank/DDBJ whole genome shotgun (WGS) entry which is preliminary data.</text>
</comment>
<evidence type="ECO:0000313" key="11">
    <source>
        <dbReference type="Proteomes" id="UP001054902"/>
    </source>
</evidence>
<evidence type="ECO:0000256" key="7">
    <source>
        <dbReference type="PROSITE-ProRule" id="PRU00221"/>
    </source>
</evidence>
<evidence type="ECO:0000256" key="2">
    <source>
        <dbReference type="ARBA" id="ARBA00022574"/>
    </source>
</evidence>
<dbReference type="Gene3D" id="2.130.10.10">
    <property type="entry name" value="YVTN repeat-like/Quinoprotein amine dehydrogenase"/>
    <property type="match status" value="1"/>
</dbReference>
<feature type="compositionally biased region" description="Polar residues" evidence="8">
    <location>
        <begin position="40"/>
        <end position="52"/>
    </location>
</feature>
<evidence type="ECO:0000256" key="6">
    <source>
        <dbReference type="ARBA" id="ARBA00023306"/>
    </source>
</evidence>
<evidence type="ECO:0000256" key="3">
    <source>
        <dbReference type="ARBA" id="ARBA00022618"/>
    </source>
</evidence>
<dbReference type="GO" id="GO:0031145">
    <property type="term" value="P:anaphase-promoting complex-dependent catabolic process"/>
    <property type="evidence" value="ECO:0007669"/>
    <property type="project" value="TreeGrafter"/>
</dbReference>
<evidence type="ECO:0000256" key="4">
    <source>
        <dbReference type="ARBA" id="ARBA00022737"/>
    </source>
</evidence>
<dbReference type="InterPro" id="IPR011047">
    <property type="entry name" value="Quinoprotein_ADH-like_sf"/>
</dbReference>
<protein>
    <submittedName>
        <fullName evidence="10">Cell division cycle 20, cofactor of APC complex</fullName>
    </submittedName>
</protein>
<feature type="domain" description="CDC20/Fizzy WD40" evidence="9">
    <location>
        <begin position="156"/>
        <end position="452"/>
    </location>
</feature>
<feature type="region of interest" description="Disordered" evidence="8">
    <location>
        <begin position="77"/>
        <end position="115"/>
    </location>
</feature>
<keyword evidence="11" id="KW-1185">Reference proteome</keyword>
<dbReference type="Proteomes" id="UP001054902">
    <property type="component" value="Unassembled WGS sequence"/>
</dbReference>
<dbReference type="InterPro" id="IPR056150">
    <property type="entry name" value="WD40_CDC20-Fz"/>
</dbReference>
<keyword evidence="2 7" id="KW-0853">WD repeat</keyword>
<dbReference type="InterPro" id="IPR020472">
    <property type="entry name" value="WD40_PAC1"/>
</dbReference>
<gene>
    <name evidence="10" type="ORF">CTEN210_08642</name>
</gene>
<dbReference type="EMBL" id="BLLK01000045">
    <property type="protein sequence ID" value="GFH52166.1"/>
    <property type="molecule type" value="Genomic_DNA"/>
</dbReference>
<reference evidence="10 11" key="1">
    <citation type="journal article" date="2021" name="Sci. Rep.">
        <title>The genome of the diatom Chaetoceros tenuissimus carries an ancient integrated fragment of an extant virus.</title>
        <authorList>
            <person name="Hongo Y."/>
            <person name="Kimura K."/>
            <person name="Takaki Y."/>
            <person name="Yoshida Y."/>
            <person name="Baba S."/>
            <person name="Kobayashi G."/>
            <person name="Nagasaki K."/>
            <person name="Hano T."/>
            <person name="Tomaru Y."/>
        </authorList>
    </citation>
    <scope>NUCLEOTIDE SEQUENCE [LARGE SCALE GENOMIC DNA]</scope>
    <source>
        <strain evidence="10 11">NIES-3715</strain>
    </source>
</reference>
<feature type="repeat" description="WD" evidence="7">
    <location>
        <begin position="333"/>
        <end position="377"/>
    </location>
</feature>
<dbReference type="GO" id="GO:0010997">
    <property type="term" value="F:anaphase-promoting complex binding"/>
    <property type="evidence" value="ECO:0007669"/>
    <property type="project" value="InterPro"/>
</dbReference>
<dbReference type="SUPFAM" id="SSF50998">
    <property type="entry name" value="Quinoprotein alcohol dehydrogenase-like"/>
    <property type="match status" value="1"/>
</dbReference>
<dbReference type="InterPro" id="IPR019775">
    <property type="entry name" value="WD40_repeat_CS"/>
</dbReference>
<organism evidence="10 11">
    <name type="scientific">Chaetoceros tenuissimus</name>
    <dbReference type="NCBI Taxonomy" id="426638"/>
    <lineage>
        <taxon>Eukaryota</taxon>
        <taxon>Sar</taxon>
        <taxon>Stramenopiles</taxon>
        <taxon>Ochrophyta</taxon>
        <taxon>Bacillariophyta</taxon>
        <taxon>Coscinodiscophyceae</taxon>
        <taxon>Chaetocerotophycidae</taxon>
        <taxon>Chaetocerotales</taxon>
        <taxon>Chaetocerotaceae</taxon>
        <taxon>Chaetoceros</taxon>
    </lineage>
</organism>
<sequence>MTCSVVEYENLFSTSLSDANTACPKTDVMPRWKRKQLEASMTQTENIQNKTSPVKKEKEGSANGCRFIPNRAAMDMEKSSHALRSSESCSDLDSSSDSSTDQSSHRILSFKDKAPAPKGDTVNNLKLLYSSSEFGSKKQSTKLVTRSIPSQPARILDAPDLRDDFYSNLISWNDQNVLAVALAQTVYLWNASTGEIQELCNLEESVGDAYVSSVSWVQEGGAHLAVGTSTGTTQLWDVQSSKRVRSMGGHVGGVNALCWNRHILSSGGHDSFVINHDVRIAQHKTATLAHHTQQVCGLSWSPDGSMLACGSNDNIVSLWDASASSTSRPRFSLNDHQAAVRALAWSPHERNLLATGGGTADRTIKFWNTQTGSLLNSIDTGSQVCALQWNPHEKEILSSHGFTSNKLSLWKYPTMAKIKDLEGHSASPLHLATSPDGCTVVSASSDETLRMWDVFALPAGKNGSKRSGSELGRSSRKQLKKTMHIR</sequence>
<name>A0AAD3CTW9_9STRA</name>
<dbReference type="InterPro" id="IPR001680">
    <property type="entry name" value="WD40_rpt"/>
</dbReference>
<keyword evidence="4" id="KW-0677">Repeat</keyword>
<dbReference type="CDD" id="cd00200">
    <property type="entry name" value="WD40"/>
    <property type="match status" value="1"/>
</dbReference>
<dbReference type="PRINTS" id="PR00320">
    <property type="entry name" value="GPROTEINBRPT"/>
</dbReference>
<feature type="repeat" description="WD" evidence="7">
    <location>
        <begin position="288"/>
        <end position="329"/>
    </location>
</feature>
<dbReference type="PANTHER" id="PTHR19918:SF8">
    <property type="entry name" value="FI02843P"/>
    <property type="match status" value="1"/>
</dbReference>
<accession>A0AAD3CTW9</accession>
<dbReference type="InterPro" id="IPR015943">
    <property type="entry name" value="WD40/YVTN_repeat-like_dom_sf"/>
</dbReference>
<dbReference type="Pfam" id="PF24807">
    <property type="entry name" value="WD40_CDC20-Fz"/>
    <property type="match status" value="1"/>
</dbReference>
<dbReference type="PROSITE" id="PS00678">
    <property type="entry name" value="WD_REPEATS_1"/>
    <property type="match status" value="2"/>
</dbReference>
<dbReference type="GO" id="GO:0005680">
    <property type="term" value="C:anaphase-promoting complex"/>
    <property type="evidence" value="ECO:0007669"/>
    <property type="project" value="TreeGrafter"/>
</dbReference>